<evidence type="ECO:0008006" key="3">
    <source>
        <dbReference type="Google" id="ProtNLM"/>
    </source>
</evidence>
<gene>
    <name evidence="1" type="ORF">GCM10011492_37430</name>
</gene>
<accession>A0A916TH85</accession>
<name>A0A916TH85_9MICO</name>
<dbReference type="RefSeq" id="WP_188838592.1">
    <property type="nucleotide sequence ID" value="NZ_BMHI01000006.1"/>
</dbReference>
<keyword evidence="2" id="KW-1185">Reference proteome</keyword>
<reference evidence="1" key="1">
    <citation type="journal article" date="2014" name="Int. J. Syst. Evol. Microbiol.">
        <title>Complete genome sequence of Corynebacterium casei LMG S-19264T (=DSM 44701T), isolated from a smear-ripened cheese.</title>
        <authorList>
            <consortium name="US DOE Joint Genome Institute (JGI-PGF)"/>
            <person name="Walter F."/>
            <person name="Albersmeier A."/>
            <person name="Kalinowski J."/>
            <person name="Ruckert C."/>
        </authorList>
    </citation>
    <scope>NUCLEOTIDE SEQUENCE</scope>
    <source>
        <strain evidence="1">CGMCC 1.15085</strain>
    </source>
</reference>
<sequence>MSERSERHIGLSRRMFSLVAVLALALTAAVLPGSGRATAVASPNRGHLVTMCLAPKAFPSFEHTVRVPAFLVATLLRTTASYRGPCAAYGESAPRGDGRLTAYSQQEHGKPAAIGVVLPTSTLRGLPHDPPTDGKWCYDKNGDGTVDPMMECANGYGSVLDLDGSFRRDVETPFKYLMIDWNPHGHGPPNVYDRPHFDAHFYLQADASRRAIRPGPCPELVNCEDFELGKKLPAAKYRPSDFEDLDAQSPGMGNHLIDRTGPEFHGKPFTHTFIYGTWDRDVTFYEPMITEQYLDELADGTRDDACVPIKQAEAFQQSGWYPTRYCMRHRDNRDEITISLEGFVHRAAS</sequence>
<dbReference type="AlphaFoldDB" id="A0A916TH85"/>
<evidence type="ECO:0000313" key="2">
    <source>
        <dbReference type="Proteomes" id="UP000636793"/>
    </source>
</evidence>
<comment type="caution">
    <text evidence="1">The sequence shown here is derived from an EMBL/GenBank/DDBJ whole genome shotgun (WGS) entry which is preliminary data.</text>
</comment>
<evidence type="ECO:0000313" key="1">
    <source>
        <dbReference type="EMBL" id="GGB43011.1"/>
    </source>
</evidence>
<reference evidence="1" key="2">
    <citation type="submission" date="2020-09" db="EMBL/GenBank/DDBJ databases">
        <authorList>
            <person name="Sun Q."/>
            <person name="Zhou Y."/>
        </authorList>
    </citation>
    <scope>NUCLEOTIDE SEQUENCE</scope>
    <source>
        <strain evidence="1">CGMCC 1.15085</strain>
    </source>
</reference>
<dbReference type="EMBL" id="BMHI01000006">
    <property type="protein sequence ID" value="GGB43011.1"/>
    <property type="molecule type" value="Genomic_DNA"/>
</dbReference>
<organism evidence="1 2">
    <name type="scientific">Flexivirga endophytica</name>
    <dbReference type="NCBI Taxonomy" id="1849103"/>
    <lineage>
        <taxon>Bacteria</taxon>
        <taxon>Bacillati</taxon>
        <taxon>Actinomycetota</taxon>
        <taxon>Actinomycetes</taxon>
        <taxon>Micrococcales</taxon>
        <taxon>Dermacoccaceae</taxon>
        <taxon>Flexivirga</taxon>
    </lineage>
</organism>
<proteinExistence type="predicted"/>
<protein>
    <recommendedName>
        <fullName evidence="3">DUF5602 domain-containing protein</fullName>
    </recommendedName>
</protein>
<dbReference type="Proteomes" id="UP000636793">
    <property type="component" value="Unassembled WGS sequence"/>
</dbReference>